<dbReference type="InterPro" id="IPR035979">
    <property type="entry name" value="RBD_domain_sf"/>
</dbReference>
<dbReference type="GO" id="GO:0006397">
    <property type="term" value="P:mRNA processing"/>
    <property type="evidence" value="ECO:0007669"/>
    <property type="project" value="UniProtKB-KW"/>
</dbReference>
<dbReference type="GO" id="GO:0005634">
    <property type="term" value="C:nucleus"/>
    <property type="evidence" value="ECO:0007669"/>
    <property type="project" value="UniProtKB-SubCell"/>
</dbReference>
<dbReference type="GO" id="GO:0003676">
    <property type="term" value="F:nucleic acid binding"/>
    <property type="evidence" value="ECO:0007669"/>
    <property type="project" value="InterPro"/>
</dbReference>
<dbReference type="Proteomes" id="UP000800035">
    <property type="component" value="Unassembled WGS sequence"/>
</dbReference>
<dbReference type="OrthoDB" id="10065185at2759"/>
<feature type="compositionally biased region" description="Basic and acidic residues" evidence="1">
    <location>
        <begin position="208"/>
        <end position="222"/>
    </location>
</feature>
<name>A0A6A5U7U1_9PLEO</name>
<gene>
    <name evidence="2" type="ORF">CC80DRAFT_407751</name>
</gene>
<evidence type="ECO:0000313" key="3">
    <source>
        <dbReference type="Proteomes" id="UP000800035"/>
    </source>
</evidence>
<feature type="region of interest" description="Disordered" evidence="1">
    <location>
        <begin position="363"/>
        <end position="401"/>
    </location>
</feature>
<proteinExistence type="predicted"/>
<feature type="region of interest" description="Disordered" evidence="1">
    <location>
        <begin position="1"/>
        <end position="113"/>
    </location>
</feature>
<reference evidence="2" key="1">
    <citation type="journal article" date="2020" name="Stud. Mycol.">
        <title>101 Dothideomycetes genomes: a test case for predicting lifestyles and emergence of pathogens.</title>
        <authorList>
            <person name="Haridas S."/>
            <person name="Albert R."/>
            <person name="Binder M."/>
            <person name="Bloem J."/>
            <person name="Labutti K."/>
            <person name="Salamov A."/>
            <person name="Andreopoulos B."/>
            <person name="Baker S."/>
            <person name="Barry K."/>
            <person name="Bills G."/>
            <person name="Bluhm B."/>
            <person name="Cannon C."/>
            <person name="Castanera R."/>
            <person name="Culley D."/>
            <person name="Daum C."/>
            <person name="Ezra D."/>
            <person name="Gonzalez J."/>
            <person name="Henrissat B."/>
            <person name="Kuo A."/>
            <person name="Liang C."/>
            <person name="Lipzen A."/>
            <person name="Lutzoni F."/>
            <person name="Magnuson J."/>
            <person name="Mondo S."/>
            <person name="Nolan M."/>
            <person name="Ohm R."/>
            <person name="Pangilinan J."/>
            <person name="Park H.-J."/>
            <person name="Ramirez L."/>
            <person name="Alfaro M."/>
            <person name="Sun H."/>
            <person name="Tritt A."/>
            <person name="Yoshinaga Y."/>
            <person name="Zwiers L.-H."/>
            <person name="Turgeon B."/>
            <person name="Goodwin S."/>
            <person name="Spatafora J."/>
            <person name="Crous P."/>
            <person name="Grigoriev I."/>
        </authorList>
    </citation>
    <scope>NUCLEOTIDE SEQUENCE</scope>
    <source>
        <strain evidence="2">CBS 675.92</strain>
    </source>
</reference>
<dbReference type="Gene3D" id="3.30.70.330">
    <property type="match status" value="1"/>
</dbReference>
<dbReference type="EMBL" id="ML976986">
    <property type="protein sequence ID" value="KAF1958956.1"/>
    <property type="molecule type" value="Genomic_DNA"/>
</dbReference>
<feature type="compositionally biased region" description="Polar residues" evidence="1">
    <location>
        <begin position="59"/>
        <end position="97"/>
    </location>
</feature>
<dbReference type="AlphaFoldDB" id="A0A6A5U7U1"/>
<protein>
    <recommendedName>
        <fullName evidence="4">RRM domain-containing protein</fullName>
    </recommendedName>
</protein>
<evidence type="ECO:0000313" key="2">
    <source>
        <dbReference type="EMBL" id="KAF1958956.1"/>
    </source>
</evidence>
<dbReference type="PANTHER" id="PTHR23204">
    <property type="entry name" value="CLEAVAGE AND POLYADENYLATION SPECIFIC FACTOR"/>
    <property type="match status" value="1"/>
</dbReference>
<feature type="region of interest" description="Disordered" evidence="1">
    <location>
        <begin position="193"/>
        <end position="262"/>
    </location>
</feature>
<dbReference type="SUPFAM" id="SSF54928">
    <property type="entry name" value="RNA-binding domain, RBD"/>
    <property type="match status" value="1"/>
</dbReference>
<organism evidence="2 3">
    <name type="scientific">Byssothecium circinans</name>
    <dbReference type="NCBI Taxonomy" id="147558"/>
    <lineage>
        <taxon>Eukaryota</taxon>
        <taxon>Fungi</taxon>
        <taxon>Dikarya</taxon>
        <taxon>Ascomycota</taxon>
        <taxon>Pezizomycotina</taxon>
        <taxon>Dothideomycetes</taxon>
        <taxon>Pleosporomycetidae</taxon>
        <taxon>Pleosporales</taxon>
        <taxon>Massarineae</taxon>
        <taxon>Massarinaceae</taxon>
        <taxon>Byssothecium</taxon>
    </lineage>
</organism>
<feature type="compositionally biased region" description="Low complexity" evidence="1">
    <location>
        <begin position="370"/>
        <end position="379"/>
    </location>
</feature>
<dbReference type="InterPro" id="IPR034772">
    <property type="entry name" value="CPSF6/7"/>
</dbReference>
<dbReference type="InterPro" id="IPR012677">
    <property type="entry name" value="Nucleotide-bd_a/b_plait_sf"/>
</dbReference>
<feature type="compositionally biased region" description="Low complexity" evidence="1">
    <location>
        <begin position="237"/>
        <end position="262"/>
    </location>
</feature>
<feature type="compositionally biased region" description="Acidic residues" evidence="1">
    <location>
        <begin position="1"/>
        <end position="13"/>
    </location>
</feature>
<evidence type="ECO:0000256" key="1">
    <source>
        <dbReference type="SAM" id="MobiDB-lite"/>
    </source>
</evidence>
<sequence length="401" mass="42655">MADDDNFDIDIYGDDSGQNYQDQQTTAETDAAMHTDTNVNESTDGASDIKSEGVDPAVNSETANGETRVENGTQQISSTGASANNQTFQKQAPQQQGTKRKQGDDDDRPMDPGATAALMINDLNWWISEEDIRGWSNQSGCEDELNEITFNEHKVNGKSKGQVYVQLQSPQAATALKHQVEALYRDQAHAKKPTAIFNPPHVNPFKTLPKDVPQRDKNRGDRSSSGNFGNQGGQGGNYNRFNNRGGGNFNNRGGNNNIGFQNRNFSGPNCGMSPSGMGGGFNAPPMNNFGGNPMGINNFNPGFNRGGMMGGMRGGMNNRGRGGMMGPNMGGMNMPMGNNMMGMNGGMMGIGGNMGMMGGMGPGGFGGSQPQFNPAFFGQNQGGGGGDGNWNPHGNKRPRPE</sequence>
<keyword evidence="3" id="KW-1185">Reference proteome</keyword>
<feature type="compositionally biased region" description="Polar residues" evidence="1">
    <location>
        <begin position="35"/>
        <end position="45"/>
    </location>
</feature>
<feature type="compositionally biased region" description="Polar residues" evidence="1">
    <location>
        <begin position="16"/>
        <end position="28"/>
    </location>
</feature>
<evidence type="ECO:0008006" key="4">
    <source>
        <dbReference type="Google" id="ProtNLM"/>
    </source>
</evidence>
<accession>A0A6A5U7U1</accession>